<dbReference type="InterPro" id="IPR009695">
    <property type="entry name" value="Diacylglyc_glucosyltr_N"/>
</dbReference>
<proteinExistence type="inferred from homology"/>
<evidence type="ECO:0000256" key="2">
    <source>
        <dbReference type="ARBA" id="ARBA00012615"/>
    </source>
</evidence>
<dbReference type="Pfam" id="PF04101">
    <property type="entry name" value="Glyco_tran_28_C"/>
    <property type="match status" value="1"/>
</dbReference>
<reference evidence="9" key="1">
    <citation type="submission" date="2021-01" db="EMBL/GenBank/DDBJ databases">
        <authorList>
            <person name="Corre E."/>
            <person name="Pelletier E."/>
            <person name="Niang G."/>
            <person name="Scheremetjew M."/>
            <person name="Finn R."/>
            <person name="Kale V."/>
            <person name="Holt S."/>
            <person name="Cochrane G."/>
            <person name="Meng A."/>
            <person name="Brown T."/>
            <person name="Cohen L."/>
        </authorList>
    </citation>
    <scope>NUCLEOTIDE SEQUENCE</scope>
    <source>
        <strain evidence="9">CCMP 2712</strain>
    </source>
</reference>
<accession>A0A7S4H838</accession>
<sequence>MTDSNVSPPDGEPQASNPSFLDSSLLQNVKKTIPDSLTTALSEARAETRVRSEEIKSHAEAMKNYAFRVWKIANWWRTPPTTLRSPEEEVNRPKVLIVYSDTGGGHKASAASIAAAIDQIAKDKVEVKIVDIMEDYTLWASNRTYNFFSSLPWLWGAIYNSTKRTHSLSGNVWILDPARVGEPSVLEGFIRCVQEERPDIIVSVHPILQSAPRATSSHMKDGKRIPFVTVVTDLGEAHPWWFNKGLDKMFVPIEEMKAQALEFGLKEEQVSVCGLPLRKGFWNIDSSKKNKELMRDKLELKQDWRVVILIGGGDGMGKLKECAMSFFALKSSGRMQKLQIVIICGKNEKLQKQLTWEAEKVKQGLTECDIRILGFVSNMEEWMIAADVLVTKAGPGTIAEACCCGLPVLLFDFLPGQEEGNVTFVESSGMGEFVKDTTKVGGRCLDWLEDEEGLVRMQQASFKHAERNSTAAMKIAKQTLDVILDEEQQQSIDESVSEWAGRKKETIGAPAASKFVYKSSWWSWFSPANLTQAPSWWRETEVKE</sequence>
<evidence type="ECO:0000256" key="6">
    <source>
        <dbReference type="SAM" id="MobiDB-lite"/>
    </source>
</evidence>
<dbReference type="GO" id="GO:0031969">
    <property type="term" value="C:chloroplast membrane"/>
    <property type="evidence" value="ECO:0007669"/>
    <property type="project" value="UniProtKB-SubCell"/>
</dbReference>
<gene>
    <name evidence="9" type="ORF">GTHE00462_LOCUS179</name>
</gene>
<dbReference type="InterPro" id="IPR007235">
    <property type="entry name" value="Glyco_trans_28_C"/>
</dbReference>
<dbReference type="PANTHER" id="PTHR43025">
    <property type="entry name" value="MONOGALACTOSYLDIACYLGLYCEROL SYNTHASE"/>
    <property type="match status" value="1"/>
</dbReference>
<feature type="region of interest" description="Disordered" evidence="6">
    <location>
        <begin position="1"/>
        <end position="21"/>
    </location>
</feature>
<evidence type="ECO:0000256" key="3">
    <source>
        <dbReference type="ARBA" id="ARBA00022676"/>
    </source>
</evidence>
<comment type="subcellular location">
    <subcellularLocation>
        <location evidence="5">Plastid</location>
        <location evidence="5">Chloroplast membrane</location>
    </subcellularLocation>
</comment>
<dbReference type="Gene3D" id="3.40.50.2000">
    <property type="entry name" value="Glycogen Phosphorylase B"/>
    <property type="match status" value="1"/>
</dbReference>
<evidence type="ECO:0000256" key="4">
    <source>
        <dbReference type="ARBA" id="ARBA00022679"/>
    </source>
</evidence>
<evidence type="ECO:0000259" key="7">
    <source>
        <dbReference type="Pfam" id="PF04101"/>
    </source>
</evidence>
<feature type="domain" description="Glycosyl transferase family 28 C-terminal" evidence="7">
    <location>
        <begin position="307"/>
        <end position="438"/>
    </location>
</feature>
<dbReference type="EMBL" id="HBKN01000210">
    <property type="protein sequence ID" value="CAE2190868.1"/>
    <property type="molecule type" value="Transcribed_RNA"/>
</dbReference>
<dbReference type="InterPro" id="IPR050519">
    <property type="entry name" value="Glycosyltransf_28_UgtP"/>
</dbReference>
<keyword evidence="3" id="KW-0328">Glycosyltransferase</keyword>
<evidence type="ECO:0000259" key="8">
    <source>
        <dbReference type="Pfam" id="PF06925"/>
    </source>
</evidence>
<feature type="domain" description="Diacylglycerol glucosyltransferase N-terminal" evidence="8">
    <location>
        <begin position="106"/>
        <end position="276"/>
    </location>
</feature>
<name>A0A7S4H838_GUITH</name>
<evidence type="ECO:0000256" key="5">
    <source>
        <dbReference type="ARBA" id="ARBA00046299"/>
    </source>
</evidence>
<organism evidence="9">
    <name type="scientific">Guillardia theta</name>
    <name type="common">Cryptophyte</name>
    <name type="synonym">Cryptomonas phi</name>
    <dbReference type="NCBI Taxonomy" id="55529"/>
    <lineage>
        <taxon>Eukaryota</taxon>
        <taxon>Cryptophyceae</taxon>
        <taxon>Pyrenomonadales</taxon>
        <taxon>Geminigeraceae</taxon>
        <taxon>Guillardia</taxon>
    </lineage>
</organism>
<protein>
    <recommendedName>
        <fullName evidence="2">monogalactosyldiacylglycerol synthase</fullName>
        <ecNumber evidence="2">2.4.1.46</ecNumber>
    </recommendedName>
</protein>
<dbReference type="Pfam" id="PF06925">
    <property type="entry name" value="MGDG_synth"/>
    <property type="match status" value="1"/>
</dbReference>
<dbReference type="GO" id="GO:0046509">
    <property type="term" value="F:1,2-diacylglycerol 3-beta-galactosyltransferase activity"/>
    <property type="evidence" value="ECO:0007669"/>
    <property type="project" value="UniProtKB-EC"/>
</dbReference>
<dbReference type="AlphaFoldDB" id="A0A7S4H838"/>
<dbReference type="SUPFAM" id="SSF53756">
    <property type="entry name" value="UDP-Glycosyltransferase/glycogen phosphorylase"/>
    <property type="match status" value="1"/>
</dbReference>
<dbReference type="EC" id="2.4.1.46" evidence="2"/>
<dbReference type="PANTHER" id="PTHR43025:SF3">
    <property type="entry name" value="MONOGALACTOSYLDIACYLGLYCEROL SYNTHASE 1, CHLOROPLASTIC"/>
    <property type="match status" value="1"/>
</dbReference>
<evidence type="ECO:0000313" key="9">
    <source>
        <dbReference type="EMBL" id="CAE2190868.1"/>
    </source>
</evidence>
<dbReference type="GO" id="GO:0009247">
    <property type="term" value="P:glycolipid biosynthetic process"/>
    <property type="evidence" value="ECO:0007669"/>
    <property type="project" value="InterPro"/>
</dbReference>
<comment type="similarity">
    <text evidence="1">Belongs to the glycosyltransferase 28 family.</text>
</comment>
<evidence type="ECO:0000256" key="1">
    <source>
        <dbReference type="ARBA" id="ARBA00006962"/>
    </source>
</evidence>
<keyword evidence="4" id="KW-0808">Transferase</keyword>